<keyword evidence="2" id="KW-0808">Transferase</keyword>
<dbReference type="PROSITE" id="PS51873">
    <property type="entry name" value="TRIAD"/>
    <property type="match status" value="1"/>
</dbReference>
<dbReference type="Gene3D" id="1.20.120.1750">
    <property type="match status" value="1"/>
</dbReference>
<name>A0ABR3R884_9PLEO</name>
<dbReference type="InterPro" id="IPR044066">
    <property type="entry name" value="TRIAD_supradom"/>
</dbReference>
<dbReference type="InterPro" id="IPR051628">
    <property type="entry name" value="LUBAC_E3_Ligases"/>
</dbReference>
<dbReference type="CDD" id="cd22585">
    <property type="entry name" value="Rcat_RBR_DEAH12-like"/>
    <property type="match status" value="1"/>
</dbReference>
<dbReference type="PANTHER" id="PTHR22770:SF13">
    <property type="entry name" value="RING-TYPE DOMAIN-CONTAINING PROTEIN"/>
    <property type="match status" value="1"/>
</dbReference>
<dbReference type="PANTHER" id="PTHR22770">
    <property type="entry name" value="UBIQUITIN CONJUGATING ENZYME 7 INTERACTING PROTEIN-RELATED"/>
    <property type="match status" value="1"/>
</dbReference>
<accession>A0ABR3R884</accession>
<dbReference type="EMBL" id="JAKJXO020000009">
    <property type="protein sequence ID" value="KAL1600646.1"/>
    <property type="molecule type" value="Genomic_DNA"/>
</dbReference>
<evidence type="ECO:0000256" key="4">
    <source>
        <dbReference type="ARBA" id="ARBA00022737"/>
    </source>
</evidence>
<evidence type="ECO:0000313" key="10">
    <source>
        <dbReference type="Proteomes" id="UP001521785"/>
    </source>
</evidence>
<reference evidence="9 10" key="1">
    <citation type="submission" date="2024-02" db="EMBL/GenBank/DDBJ databases">
        <title>De novo assembly and annotation of 12 fungi associated with fruit tree decline syndrome in Ontario, Canada.</title>
        <authorList>
            <person name="Sulman M."/>
            <person name="Ellouze W."/>
            <person name="Ilyukhin E."/>
        </authorList>
    </citation>
    <scope>NUCLEOTIDE SEQUENCE [LARGE SCALE GENOMIC DNA]</scope>
    <source>
        <strain evidence="9 10">M42-189</strain>
    </source>
</reference>
<dbReference type="InterPro" id="IPR013083">
    <property type="entry name" value="Znf_RING/FYVE/PHD"/>
</dbReference>
<dbReference type="Gene3D" id="3.30.40.10">
    <property type="entry name" value="Zinc/RING finger domain, C3HC4 (zinc finger)"/>
    <property type="match status" value="1"/>
</dbReference>
<keyword evidence="5" id="KW-0863">Zinc-finger</keyword>
<dbReference type="CDD" id="cd16449">
    <property type="entry name" value="RING-HC"/>
    <property type="match status" value="1"/>
</dbReference>
<keyword evidence="3" id="KW-0479">Metal-binding</keyword>
<keyword evidence="7" id="KW-0862">Zinc</keyword>
<dbReference type="Pfam" id="PF22191">
    <property type="entry name" value="IBR_1"/>
    <property type="match status" value="1"/>
</dbReference>
<comment type="caution">
    <text evidence="9">The sequence shown here is derived from an EMBL/GenBank/DDBJ whole genome shotgun (WGS) entry which is preliminary data.</text>
</comment>
<evidence type="ECO:0000259" key="8">
    <source>
        <dbReference type="PROSITE" id="PS51873"/>
    </source>
</evidence>
<dbReference type="Proteomes" id="UP001521785">
    <property type="component" value="Unassembled WGS sequence"/>
</dbReference>
<dbReference type="CDD" id="cd20335">
    <property type="entry name" value="BRcat_RBR"/>
    <property type="match status" value="1"/>
</dbReference>
<protein>
    <recommendedName>
        <fullName evidence="8">RING-type domain-containing protein</fullName>
    </recommendedName>
</protein>
<feature type="domain" description="RING-type" evidence="8">
    <location>
        <begin position="505"/>
        <end position="722"/>
    </location>
</feature>
<dbReference type="Pfam" id="PF01485">
    <property type="entry name" value="IBR"/>
    <property type="match status" value="1"/>
</dbReference>
<dbReference type="InterPro" id="IPR002867">
    <property type="entry name" value="IBR_dom"/>
</dbReference>
<dbReference type="SUPFAM" id="SSF57850">
    <property type="entry name" value="RING/U-box"/>
    <property type="match status" value="2"/>
</dbReference>
<evidence type="ECO:0000256" key="5">
    <source>
        <dbReference type="ARBA" id="ARBA00022771"/>
    </source>
</evidence>
<comment type="pathway">
    <text evidence="1">Protein modification; protein ubiquitination.</text>
</comment>
<keyword evidence="10" id="KW-1185">Reference proteome</keyword>
<sequence length="728" mass="80954">MPYDAAEDFIRDIAGAAISFDEFGSVESISLPTDSSIARITGLPAQSTQQMVADVIRELQLEVAADCIRIPNQDSKLGTMAVVKVKDPLFARNLSDKVRRHASKLQVTPLPIDSKHSNARKVYISWHKPTRTVWLNIVTGNNPNVIAERFKKGEYKILGQAVKATAEKATAHGLHKYYNPVARTVILSDVPGEAKFKDIGSAIRRQTDKPAHIEMGKPSYVASDAEVSVDVRSRLEQHGPLESFYMPSTHYGKRVKAIALFRDEADARSSCSLNNTQIHMLGKGKVTVTLIQGVKCKVSTTIYTASRSRVDQESQKWREQHLTFRVYHDIQKHFTTLKVEGDDANIVANARKVLEGIFRGTLLVTGGLVLWNTGLNNNGSAYKKLKAIEKEFDVVISRDKSKRQLHYHGPPDKLDQTVLRVADLLKEETATMHDIDLNPVQFAWAIRGGFKSIQHTLGGDVAVFDIISKKIAIHGTDYQHQVALDMLNGNCTTTALCPTDQTSITHKDCPICFCEAENPISTSCNHIYCLECFEECCKATASSGTVAFQVKCQGDEGKCSHVFTLRELRDSISSAVFETVLQYSFEDHIKQRPDLFHYCPTPDCDHIYRCTISSGADRPTHTCSNCLELVCTSCHALHGRYTCAEYKDIQSGGYEALEKLKKELNIKDCPKCSTPMEKTEGCNHMTCGGCKAHICWVCMGVFSTGPQCYDHMSEKHGGIGLGLERFMY</sequence>
<keyword evidence="6" id="KW-0833">Ubl conjugation pathway</keyword>
<evidence type="ECO:0000256" key="2">
    <source>
        <dbReference type="ARBA" id="ARBA00022679"/>
    </source>
</evidence>
<keyword evidence="4" id="KW-0677">Repeat</keyword>
<evidence type="ECO:0000256" key="1">
    <source>
        <dbReference type="ARBA" id="ARBA00004906"/>
    </source>
</evidence>
<evidence type="ECO:0000256" key="7">
    <source>
        <dbReference type="ARBA" id="ARBA00022833"/>
    </source>
</evidence>
<evidence type="ECO:0000313" key="9">
    <source>
        <dbReference type="EMBL" id="KAL1600646.1"/>
    </source>
</evidence>
<proteinExistence type="predicted"/>
<evidence type="ECO:0000256" key="3">
    <source>
        <dbReference type="ARBA" id="ARBA00022723"/>
    </source>
</evidence>
<gene>
    <name evidence="9" type="ORF">SLS60_007034</name>
</gene>
<evidence type="ECO:0000256" key="6">
    <source>
        <dbReference type="ARBA" id="ARBA00022786"/>
    </source>
</evidence>
<organism evidence="9 10">
    <name type="scientific">Paraconiothyrium brasiliense</name>
    <dbReference type="NCBI Taxonomy" id="300254"/>
    <lineage>
        <taxon>Eukaryota</taxon>
        <taxon>Fungi</taxon>
        <taxon>Dikarya</taxon>
        <taxon>Ascomycota</taxon>
        <taxon>Pezizomycotina</taxon>
        <taxon>Dothideomycetes</taxon>
        <taxon>Pleosporomycetidae</taxon>
        <taxon>Pleosporales</taxon>
        <taxon>Massarineae</taxon>
        <taxon>Didymosphaeriaceae</taxon>
        <taxon>Paraconiothyrium</taxon>
    </lineage>
</organism>